<dbReference type="EMBL" id="CP066701">
    <property type="protein sequence ID" value="QQX27240.1"/>
    <property type="molecule type" value="Genomic_DNA"/>
</dbReference>
<proteinExistence type="predicted"/>
<evidence type="ECO:0000313" key="4">
    <source>
        <dbReference type="Proteomes" id="UP000595512"/>
    </source>
</evidence>
<accession>A0A150LAS3</accession>
<dbReference type="InterPro" id="IPR021377">
    <property type="entry name" value="DUF3006"/>
</dbReference>
<evidence type="ECO:0000313" key="3">
    <source>
        <dbReference type="Proteomes" id="UP000075666"/>
    </source>
</evidence>
<dbReference type="AlphaFoldDB" id="A0A150LAS3"/>
<keyword evidence="3" id="KW-1185">Reference proteome</keyword>
<dbReference type="Proteomes" id="UP000075666">
    <property type="component" value="Unassembled WGS sequence"/>
</dbReference>
<dbReference type="GeneID" id="62497071"/>
<sequence>MKYIIDRFEGEIAVCETEEGKMIEIDKRSIPAKAKIGDVLILVKGQLEIDQKSTQQRRKEIKKLMNEVWDD</sequence>
<dbReference type="EMBL" id="LQYN01000026">
    <property type="protein sequence ID" value="KYD09109.1"/>
    <property type="molecule type" value="Genomic_DNA"/>
</dbReference>
<dbReference type="KEGG" id="hspo:JGZ69_11065"/>
<protein>
    <submittedName>
        <fullName evidence="2">DUF3006 domain-containing protein</fullName>
    </submittedName>
</protein>
<dbReference type="Proteomes" id="UP000595512">
    <property type="component" value="Chromosome"/>
</dbReference>
<reference evidence="2 4" key="2">
    <citation type="submission" date="2020-12" db="EMBL/GenBank/DDBJ databases">
        <title>Taxonomic evaluation of the Bacillus sporothermodurans group of bacteria based on whole genome sequences.</title>
        <authorList>
            <person name="Fiedler G."/>
            <person name="Herbstmann A.-D."/>
            <person name="Doll E."/>
            <person name="Wenning M."/>
            <person name="Brinks E."/>
            <person name="Kabisch J."/>
            <person name="Breitenwieser F."/>
            <person name="Lappann M."/>
            <person name="Boehnlein C."/>
            <person name="Franz C."/>
        </authorList>
    </citation>
    <scope>NUCLEOTIDE SEQUENCE [LARGE SCALE GENOMIC DNA]</scope>
    <source>
        <strain evidence="2 4">DSM 10599</strain>
    </source>
</reference>
<name>A0A150LAS3_9BACI</name>
<dbReference type="RefSeq" id="WP_066228932.1">
    <property type="nucleotide sequence ID" value="NZ_CP066701.1"/>
</dbReference>
<organism evidence="1 3">
    <name type="scientific">Heyndrickxia sporothermodurans</name>
    <dbReference type="NCBI Taxonomy" id="46224"/>
    <lineage>
        <taxon>Bacteria</taxon>
        <taxon>Bacillati</taxon>
        <taxon>Bacillota</taxon>
        <taxon>Bacilli</taxon>
        <taxon>Bacillales</taxon>
        <taxon>Bacillaceae</taxon>
        <taxon>Heyndrickxia</taxon>
    </lineage>
</organism>
<gene>
    <name evidence="1" type="ORF">B4102_2636</name>
    <name evidence="2" type="ORF">JGZ69_11065</name>
</gene>
<reference evidence="1 3" key="1">
    <citation type="submission" date="2016-01" db="EMBL/GenBank/DDBJ databases">
        <title>Genome Sequences of Twelve Sporeforming Bacillus Species Isolated from Foods.</title>
        <authorList>
            <person name="Berendsen E.M."/>
            <person name="Wells-Bennik M.H."/>
            <person name="Krawcyk A.O."/>
            <person name="De Jong A."/>
            <person name="Holsappel S."/>
            <person name="Eijlander R.T."/>
            <person name="Kuipers O.P."/>
        </authorList>
    </citation>
    <scope>NUCLEOTIDE SEQUENCE [LARGE SCALE GENOMIC DNA]</scope>
    <source>
        <strain evidence="1 3">B4102</strain>
    </source>
</reference>
<evidence type="ECO:0000313" key="2">
    <source>
        <dbReference type="EMBL" id="QQX27240.1"/>
    </source>
</evidence>
<dbReference type="Gene3D" id="6.20.120.50">
    <property type="match status" value="1"/>
</dbReference>
<evidence type="ECO:0000313" key="1">
    <source>
        <dbReference type="EMBL" id="KYD09109.1"/>
    </source>
</evidence>
<dbReference type="STRING" id="46224.B4102_2636"/>
<dbReference type="Pfam" id="PF11213">
    <property type="entry name" value="DUF3006"/>
    <property type="match status" value="1"/>
</dbReference>
<dbReference type="OrthoDB" id="164847at2"/>
<dbReference type="PATRIC" id="fig|46224.3.peg.1837"/>